<accession>A0ABD2YR05</accession>
<dbReference type="Gene3D" id="1.10.10.10">
    <property type="entry name" value="Winged helix-like DNA-binding domain superfamily/Winged helix DNA-binding domain"/>
    <property type="match status" value="1"/>
</dbReference>
<sequence length="1154" mass="131703">MASNSVNSVLHDLELLLNNLQRRQRNSFVAGIDDALALQQNLQFLKTFQLCARKWSNNDVYLDRNDHKKVELRSFLSYIETTVNKIVDYFRFLCLVSSYNSVVRDLKPLVSNLRENMKSFQQEIIKVYITLSDYNSSMQSTCCMSDDELVDFIDSILLNFVHLRSRMKYMPVGEDYNSVLQAQFEALEDKLKILKSFIGFAKLFCTKGSELEDLLIPMQFVPLSAARLSFMCYMCLSAYEYEEVPKMCSMMSELLQNGNPVHIQICEAYIKVLRALKSSDSLKTTKMDKIIVRDFNESLICSLWELLLCNSSFMAYVKGEMQILFEGLRFLRSILREPWEKMDKLDGKIVTVFREAAIVICSLYVNEVDVDCSVVRDSPDCCAMLVNINHDIKLIKTQIINLSITKSPPSYQIYEGQEVGKTSSLMPSKGKNPINHEVVVELEDETEKVIDRLVGGSENLEIIPIVGMAGLGKTTLAKKVYNNRSILHHFHIRLWCSVSQLYNKKKLLLQIFCNNGEHSRMNEELENLDEDDLLQKLYKKLKGNKYLVVFDDVWDIGVWNDLGYSFPDDKNGSRILFTSRFSNVASEVKIAREPHSLRTLTGGESWELLQKKVFGKADCPQALHGLGMEIAENCKGLPLTIVVIAGILATIEQDGWEEVAKSLTSTIAYETDDQCKNTLKLSYEYLPHHLKPCLLYFGAFPEDQEIHTKKLMSLWIAEGFVENTGSKRLEDLAEEYMVNLIGRNLVMVAKQRSIGGVEACRIHDLLHEFCKAKSKEENFLQVLREYDELSTFNEPPNLERLSIWSKVEHFKKSKLFCPRICSLLLFNEIEVSDSLMTDISFVSCIYKHLRVLDLEQVFLQLKVFPREVESLVDLRYLGVQGAMRFILPSISNLSNLETFLVISRSGTVSLPDTIWNMTNLRHLNVVGWDISCSLPTDSLENTSDLHNLDTFSTVIVSLDQVESIMSKIPNVRELKIKLSEAKESMGYCNVSSLESLESLEVSVTKSLPPNHVEFSFPVALKELVLGGLLLPWSKIQLIEELPNLEVLKLLYNSFKGERWDLTDGGFVKLRFLSLENLDVVEWTDADCGDPFPCLQKLMLTGLSKLEELPSCLECISSLEVIMVRQCDDSVKSLVRKIAEEQESYGNENLKMNID</sequence>
<dbReference type="Gene3D" id="3.40.50.300">
    <property type="entry name" value="P-loop containing nucleotide triphosphate hydrolases"/>
    <property type="match status" value="1"/>
</dbReference>
<dbReference type="Pfam" id="PF23559">
    <property type="entry name" value="WHD_DRP"/>
    <property type="match status" value="1"/>
</dbReference>
<dbReference type="FunFam" id="3.40.50.300:FF:001091">
    <property type="entry name" value="Probable disease resistance protein At1g61300"/>
    <property type="match status" value="1"/>
</dbReference>
<dbReference type="InterPro" id="IPR002182">
    <property type="entry name" value="NB-ARC"/>
</dbReference>
<dbReference type="SUPFAM" id="SSF52058">
    <property type="entry name" value="L domain-like"/>
    <property type="match status" value="1"/>
</dbReference>
<feature type="domain" description="Disease resistance protein winged helix" evidence="13">
    <location>
        <begin position="700"/>
        <end position="769"/>
    </location>
</feature>
<keyword evidence="8" id="KW-0547">Nucleotide-binding</keyword>
<evidence type="ECO:0000256" key="3">
    <source>
        <dbReference type="ARBA" id="ARBA00008894"/>
    </source>
</evidence>
<dbReference type="InterPro" id="IPR044974">
    <property type="entry name" value="Disease_R_plants"/>
</dbReference>
<protein>
    <submittedName>
        <fullName evidence="15">Uncharacterized protein</fullName>
    </submittedName>
</protein>
<dbReference type="GO" id="GO:0009626">
    <property type="term" value="P:plant-type hypersensitive response"/>
    <property type="evidence" value="ECO:0007669"/>
    <property type="project" value="UniProtKB-KW"/>
</dbReference>
<dbReference type="InterPro" id="IPR055414">
    <property type="entry name" value="LRR_R13L4/SHOC2-like"/>
</dbReference>
<evidence type="ECO:0000256" key="2">
    <source>
        <dbReference type="ARBA" id="ARBA00004496"/>
    </source>
</evidence>
<organism evidence="15 16">
    <name type="scientific">Cinchona calisaya</name>
    <dbReference type="NCBI Taxonomy" id="153742"/>
    <lineage>
        <taxon>Eukaryota</taxon>
        <taxon>Viridiplantae</taxon>
        <taxon>Streptophyta</taxon>
        <taxon>Embryophyta</taxon>
        <taxon>Tracheophyta</taxon>
        <taxon>Spermatophyta</taxon>
        <taxon>Magnoliopsida</taxon>
        <taxon>eudicotyledons</taxon>
        <taxon>Gunneridae</taxon>
        <taxon>Pentapetalae</taxon>
        <taxon>asterids</taxon>
        <taxon>lamiids</taxon>
        <taxon>Gentianales</taxon>
        <taxon>Rubiaceae</taxon>
        <taxon>Cinchonoideae</taxon>
        <taxon>Cinchoneae</taxon>
        <taxon>Cinchona</taxon>
    </lineage>
</organism>
<evidence type="ECO:0000313" key="16">
    <source>
        <dbReference type="Proteomes" id="UP001630127"/>
    </source>
</evidence>
<dbReference type="Gene3D" id="1.10.8.430">
    <property type="entry name" value="Helical domain of apoptotic protease-activating factors"/>
    <property type="match status" value="1"/>
</dbReference>
<keyword evidence="6" id="KW-0381">Hypersensitive response</keyword>
<evidence type="ECO:0000256" key="6">
    <source>
        <dbReference type="ARBA" id="ARBA00022667"/>
    </source>
</evidence>
<evidence type="ECO:0000259" key="12">
    <source>
        <dbReference type="Pfam" id="PF12061"/>
    </source>
</evidence>
<dbReference type="InterPro" id="IPR058922">
    <property type="entry name" value="WHD_DRP"/>
</dbReference>
<comment type="similarity">
    <text evidence="3">Belongs to the disease resistance NB-LRR family.</text>
</comment>
<keyword evidence="10" id="KW-0067">ATP-binding</keyword>
<dbReference type="GO" id="GO:0005524">
    <property type="term" value="F:ATP binding"/>
    <property type="evidence" value="ECO:0007669"/>
    <property type="project" value="UniProtKB-KW"/>
</dbReference>
<dbReference type="InterPro" id="IPR021929">
    <property type="entry name" value="R1A-like_N"/>
</dbReference>
<evidence type="ECO:0000256" key="5">
    <source>
        <dbReference type="ARBA" id="ARBA00022614"/>
    </source>
</evidence>
<dbReference type="PANTHER" id="PTHR23155:SF1152">
    <property type="entry name" value="AAA+ ATPASE DOMAIN-CONTAINING PROTEIN"/>
    <property type="match status" value="1"/>
</dbReference>
<dbReference type="InterPro" id="IPR032675">
    <property type="entry name" value="LRR_dom_sf"/>
</dbReference>
<comment type="subcellular location">
    <subcellularLocation>
        <location evidence="2">Cytoplasm</location>
    </subcellularLocation>
</comment>
<comment type="function">
    <text evidence="1">Confers resistance to late blight (Phytophthora infestans) races carrying the avirulence gene Avr1. Resistance proteins guard the plant against pathogens that contain an appropriate avirulence protein via an indirect interaction with this avirulence protein. That triggers a defense system including the hypersensitive response, which restricts the pathogen growth.</text>
</comment>
<keyword evidence="5" id="KW-0433">Leucine-rich repeat</keyword>
<keyword evidence="4" id="KW-0963">Cytoplasm</keyword>
<evidence type="ECO:0000256" key="7">
    <source>
        <dbReference type="ARBA" id="ARBA00022737"/>
    </source>
</evidence>
<feature type="domain" description="NB-ARC" evidence="11">
    <location>
        <begin position="443"/>
        <end position="618"/>
    </location>
</feature>
<dbReference type="InterPro" id="IPR042197">
    <property type="entry name" value="Apaf_helical"/>
</dbReference>
<dbReference type="InterPro" id="IPR027417">
    <property type="entry name" value="P-loop_NTPase"/>
</dbReference>
<dbReference type="PANTHER" id="PTHR23155">
    <property type="entry name" value="DISEASE RESISTANCE PROTEIN RP"/>
    <property type="match status" value="1"/>
</dbReference>
<gene>
    <name evidence="15" type="ORF">ACH5RR_028437</name>
</gene>
<dbReference type="SUPFAM" id="SSF52540">
    <property type="entry name" value="P-loop containing nucleoside triphosphate hydrolases"/>
    <property type="match status" value="1"/>
</dbReference>
<evidence type="ECO:0000259" key="11">
    <source>
        <dbReference type="Pfam" id="PF00931"/>
    </source>
</evidence>
<keyword evidence="7" id="KW-0677">Repeat</keyword>
<dbReference type="Pfam" id="PF23598">
    <property type="entry name" value="LRR_14"/>
    <property type="match status" value="1"/>
</dbReference>
<feature type="domain" description="Disease resistance R13L4/SHOC-2-like LRR" evidence="14">
    <location>
        <begin position="845"/>
        <end position="1101"/>
    </location>
</feature>
<evidence type="ECO:0000259" key="13">
    <source>
        <dbReference type="Pfam" id="PF23559"/>
    </source>
</evidence>
<dbReference type="Pfam" id="PF00931">
    <property type="entry name" value="NB-ARC"/>
    <property type="match status" value="1"/>
</dbReference>
<dbReference type="EMBL" id="JBJUIK010000012">
    <property type="protein sequence ID" value="KAL3509036.1"/>
    <property type="molecule type" value="Genomic_DNA"/>
</dbReference>
<evidence type="ECO:0000313" key="15">
    <source>
        <dbReference type="EMBL" id="KAL3509036.1"/>
    </source>
</evidence>
<dbReference type="GO" id="GO:0051607">
    <property type="term" value="P:defense response to virus"/>
    <property type="evidence" value="ECO:0007669"/>
    <property type="project" value="UniProtKB-ARBA"/>
</dbReference>
<dbReference type="PRINTS" id="PR00364">
    <property type="entry name" value="DISEASERSIST"/>
</dbReference>
<evidence type="ECO:0000256" key="9">
    <source>
        <dbReference type="ARBA" id="ARBA00022821"/>
    </source>
</evidence>
<reference evidence="15 16" key="1">
    <citation type="submission" date="2024-11" db="EMBL/GenBank/DDBJ databases">
        <title>A near-complete genome assembly of Cinchona calisaya.</title>
        <authorList>
            <person name="Lian D.C."/>
            <person name="Zhao X.W."/>
            <person name="Wei L."/>
        </authorList>
    </citation>
    <scope>NUCLEOTIDE SEQUENCE [LARGE SCALE GENOMIC DNA]</scope>
    <source>
        <tissue evidence="15">Nenye</tissue>
    </source>
</reference>
<comment type="caution">
    <text evidence="15">The sequence shown here is derived from an EMBL/GenBank/DDBJ whole genome shotgun (WGS) entry which is preliminary data.</text>
</comment>
<dbReference type="Proteomes" id="UP001630127">
    <property type="component" value="Unassembled WGS sequence"/>
</dbReference>
<dbReference type="GO" id="GO:0005737">
    <property type="term" value="C:cytoplasm"/>
    <property type="evidence" value="ECO:0007669"/>
    <property type="project" value="UniProtKB-SubCell"/>
</dbReference>
<evidence type="ECO:0000256" key="4">
    <source>
        <dbReference type="ARBA" id="ARBA00022490"/>
    </source>
</evidence>
<evidence type="ECO:0000256" key="10">
    <source>
        <dbReference type="ARBA" id="ARBA00022840"/>
    </source>
</evidence>
<dbReference type="InterPro" id="IPR036388">
    <property type="entry name" value="WH-like_DNA-bd_sf"/>
</dbReference>
<keyword evidence="9" id="KW-0611">Plant defense</keyword>
<dbReference type="Pfam" id="PF12061">
    <property type="entry name" value="NB-LRR"/>
    <property type="match status" value="1"/>
</dbReference>
<evidence type="ECO:0000256" key="8">
    <source>
        <dbReference type="ARBA" id="ARBA00022741"/>
    </source>
</evidence>
<name>A0ABD2YR05_9GENT</name>
<keyword evidence="16" id="KW-1185">Reference proteome</keyword>
<evidence type="ECO:0000256" key="1">
    <source>
        <dbReference type="ARBA" id="ARBA00002074"/>
    </source>
</evidence>
<dbReference type="Gene3D" id="3.80.10.10">
    <property type="entry name" value="Ribonuclease Inhibitor"/>
    <property type="match status" value="1"/>
</dbReference>
<feature type="domain" description="Late blight resistance protein R1A-like N-terminal" evidence="12">
    <location>
        <begin position="150"/>
        <end position="378"/>
    </location>
</feature>
<dbReference type="AlphaFoldDB" id="A0ABD2YR05"/>
<dbReference type="FunFam" id="1.10.10.10:FF:000322">
    <property type="entry name" value="Probable disease resistance protein At1g63360"/>
    <property type="match status" value="1"/>
</dbReference>
<proteinExistence type="inferred from homology"/>
<evidence type="ECO:0000259" key="14">
    <source>
        <dbReference type="Pfam" id="PF23598"/>
    </source>
</evidence>